<reference evidence="9 10" key="1">
    <citation type="submission" date="2019-09" db="EMBL/GenBank/DDBJ databases">
        <title>Bird 10,000 Genomes (B10K) Project - Family phase.</title>
        <authorList>
            <person name="Zhang G."/>
        </authorList>
    </citation>
    <scope>NUCLEOTIDE SEQUENCE [LARGE SCALE GENOMIC DNA]</scope>
    <source>
        <strain evidence="9">B10K-DU-029-53</strain>
    </source>
</reference>
<organism evidence="9 10">
    <name type="scientific">Climacteris rufus</name>
    <name type="common">rufous treecreeper</name>
    <dbReference type="NCBI Taxonomy" id="47695"/>
    <lineage>
        <taxon>Eukaryota</taxon>
        <taxon>Metazoa</taxon>
        <taxon>Chordata</taxon>
        <taxon>Craniata</taxon>
        <taxon>Vertebrata</taxon>
        <taxon>Euteleostomi</taxon>
        <taxon>Archelosauria</taxon>
        <taxon>Archosauria</taxon>
        <taxon>Dinosauria</taxon>
        <taxon>Saurischia</taxon>
        <taxon>Theropoda</taxon>
        <taxon>Coelurosauria</taxon>
        <taxon>Aves</taxon>
        <taxon>Neognathae</taxon>
        <taxon>Neoaves</taxon>
        <taxon>Telluraves</taxon>
        <taxon>Australaves</taxon>
        <taxon>Passeriformes</taxon>
        <taxon>Climacteridae</taxon>
        <taxon>Climacteris</taxon>
    </lineage>
</organism>
<evidence type="ECO:0000259" key="8">
    <source>
        <dbReference type="Pfam" id="PF08264"/>
    </source>
</evidence>
<gene>
    <name evidence="9" type="primary">Glp4</name>
    <name evidence="9" type="ORF">CLIRUF_R15569</name>
</gene>
<dbReference type="InterPro" id="IPR002303">
    <property type="entry name" value="Valyl-tRNA_ligase"/>
</dbReference>
<keyword evidence="2 9" id="KW-0436">Ligase</keyword>
<dbReference type="GO" id="GO:0004832">
    <property type="term" value="F:valine-tRNA ligase activity"/>
    <property type="evidence" value="ECO:0007669"/>
    <property type="project" value="UniProtKB-EC"/>
</dbReference>
<feature type="non-terminal residue" evidence="9">
    <location>
        <position position="1"/>
    </location>
</feature>
<evidence type="ECO:0000256" key="5">
    <source>
        <dbReference type="ARBA" id="ARBA00022917"/>
    </source>
</evidence>
<dbReference type="PANTHER" id="PTHR11946:SF71">
    <property type="entry name" value="VALINE--TRNA LIGASE, MITOCHONDRIAL"/>
    <property type="match status" value="1"/>
</dbReference>
<evidence type="ECO:0000256" key="6">
    <source>
        <dbReference type="ARBA" id="ARBA00023146"/>
    </source>
</evidence>
<feature type="domain" description="Methionyl/Valyl/Leucyl/Isoleucyl-tRNA synthetase anticodon-binding" evidence="8">
    <location>
        <begin position="4"/>
        <end position="71"/>
    </location>
</feature>
<keyword evidence="6" id="KW-0030">Aminoacyl-tRNA synthetase</keyword>
<evidence type="ECO:0000256" key="4">
    <source>
        <dbReference type="ARBA" id="ARBA00022840"/>
    </source>
</evidence>
<dbReference type="PANTHER" id="PTHR11946">
    <property type="entry name" value="VALYL-TRNA SYNTHETASES"/>
    <property type="match status" value="1"/>
</dbReference>
<dbReference type="Proteomes" id="UP000580879">
    <property type="component" value="Unassembled WGS sequence"/>
</dbReference>
<proteinExistence type="predicted"/>
<accession>A0A7K6QC25</accession>
<name>A0A7K6QC25_9PASS</name>
<evidence type="ECO:0000313" key="10">
    <source>
        <dbReference type="Proteomes" id="UP000580879"/>
    </source>
</evidence>
<dbReference type="GO" id="GO:0006438">
    <property type="term" value="P:valyl-tRNA aminoacylation"/>
    <property type="evidence" value="ECO:0007669"/>
    <property type="project" value="InterPro"/>
</dbReference>
<dbReference type="AlphaFoldDB" id="A0A7K6QC25"/>
<evidence type="ECO:0000256" key="2">
    <source>
        <dbReference type="ARBA" id="ARBA00022598"/>
    </source>
</evidence>
<sequence>SRRLETLEFHGAVAAVQSFWLRSFCDVYLEVCKASLLSPSLRPSALGTLLACAELGLRLLSPFAPFMAEEL</sequence>
<dbReference type="InterPro" id="IPR013155">
    <property type="entry name" value="M/V/L/I-tRNA-synth_anticd-bd"/>
</dbReference>
<evidence type="ECO:0000256" key="7">
    <source>
        <dbReference type="ARBA" id="ARBA00029936"/>
    </source>
</evidence>
<keyword evidence="3" id="KW-0547">Nucleotide-binding</keyword>
<keyword evidence="5" id="KW-0648">Protein biosynthesis</keyword>
<dbReference type="Gene3D" id="1.10.730.10">
    <property type="entry name" value="Isoleucyl-tRNA Synthetase, Domain 1"/>
    <property type="match status" value="1"/>
</dbReference>
<keyword evidence="4" id="KW-0067">ATP-binding</keyword>
<dbReference type="SUPFAM" id="SSF47323">
    <property type="entry name" value="Anticodon-binding domain of a subclass of class I aminoacyl-tRNA synthetases"/>
    <property type="match status" value="1"/>
</dbReference>
<dbReference type="EC" id="6.1.1.9" evidence="1"/>
<evidence type="ECO:0000256" key="1">
    <source>
        <dbReference type="ARBA" id="ARBA00013169"/>
    </source>
</evidence>
<dbReference type="GO" id="GO:0005829">
    <property type="term" value="C:cytosol"/>
    <property type="evidence" value="ECO:0007669"/>
    <property type="project" value="TreeGrafter"/>
</dbReference>
<dbReference type="GO" id="GO:0005524">
    <property type="term" value="F:ATP binding"/>
    <property type="evidence" value="ECO:0007669"/>
    <property type="project" value="UniProtKB-KW"/>
</dbReference>
<feature type="non-terminal residue" evidence="9">
    <location>
        <position position="71"/>
    </location>
</feature>
<dbReference type="EMBL" id="VZRZ01000678">
    <property type="protein sequence ID" value="NWW70515.1"/>
    <property type="molecule type" value="Genomic_DNA"/>
</dbReference>
<comment type="caution">
    <text evidence="9">The sequence shown here is derived from an EMBL/GenBank/DDBJ whole genome shotgun (WGS) entry which is preliminary data.</text>
</comment>
<dbReference type="InterPro" id="IPR009080">
    <property type="entry name" value="tRNAsynth_Ia_anticodon-bd"/>
</dbReference>
<evidence type="ECO:0000313" key="9">
    <source>
        <dbReference type="EMBL" id="NWW70515.1"/>
    </source>
</evidence>
<protein>
    <recommendedName>
        <fullName evidence="1">valine--tRNA ligase</fullName>
        <ecNumber evidence="1">6.1.1.9</ecNumber>
    </recommendedName>
    <alternativeName>
        <fullName evidence="7">Valyl-tRNA synthetase</fullName>
    </alternativeName>
</protein>
<dbReference type="OrthoDB" id="629407at2759"/>
<evidence type="ECO:0000256" key="3">
    <source>
        <dbReference type="ARBA" id="ARBA00022741"/>
    </source>
</evidence>
<dbReference type="Pfam" id="PF08264">
    <property type="entry name" value="Anticodon_1"/>
    <property type="match status" value="1"/>
</dbReference>
<keyword evidence="10" id="KW-1185">Reference proteome</keyword>